<feature type="compositionally biased region" description="Gly residues" evidence="4">
    <location>
        <begin position="95"/>
        <end position="108"/>
    </location>
</feature>
<dbReference type="RefSeq" id="XP_011128772.1">
    <property type="nucleotide sequence ID" value="XM_011130470.1"/>
</dbReference>
<accession>A0A023BCT4</accession>
<comment type="caution">
    <text evidence="6">The sequence shown here is derived from an EMBL/GenBank/DDBJ whole genome shotgun (WGS) entry which is preliminary data.</text>
</comment>
<dbReference type="GO" id="GO:0006139">
    <property type="term" value="P:nucleobase-containing compound metabolic process"/>
    <property type="evidence" value="ECO:0007669"/>
    <property type="project" value="InterPro"/>
</dbReference>
<evidence type="ECO:0000313" key="7">
    <source>
        <dbReference type="Proteomes" id="UP000019763"/>
    </source>
</evidence>
<dbReference type="SUPFAM" id="SSF48403">
    <property type="entry name" value="Ankyrin repeat"/>
    <property type="match status" value="1"/>
</dbReference>
<dbReference type="GO" id="GO:0003676">
    <property type="term" value="F:nucleic acid binding"/>
    <property type="evidence" value="ECO:0007669"/>
    <property type="project" value="InterPro"/>
</dbReference>
<dbReference type="EMBL" id="AFNH02000081">
    <property type="protein sequence ID" value="EZG86204.1"/>
    <property type="molecule type" value="Genomic_DNA"/>
</dbReference>
<dbReference type="PROSITE" id="PS50297">
    <property type="entry name" value="ANK_REP_REGION"/>
    <property type="match status" value="2"/>
</dbReference>
<dbReference type="InterPro" id="IPR036397">
    <property type="entry name" value="RNaseH_sf"/>
</dbReference>
<dbReference type="SUPFAM" id="SSF53098">
    <property type="entry name" value="Ribonuclease H-like"/>
    <property type="match status" value="1"/>
</dbReference>
<dbReference type="PANTHER" id="PTHR24198:SF165">
    <property type="entry name" value="ANKYRIN REPEAT-CONTAINING PROTEIN-RELATED"/>
    <property type="match status" value="1"/>
</dbReference>
<feature type="domain" description="3'-5' exonuclease" evidence="5">
    <location>
        <begin position="1766"/>
        <end position="1850"/>
    </location>
</feature>
<dbReference type="SMART" id="SM00248">
    <property type="entry name" value="ANK"/>
    <property type="match status" value="7"/>
</dbReference>
<feature type="region of interest" description="Disordered" evidence="4">
    <location>
        <begin position="1864"/>
        <end position="1884"/>
    </location>
</feature>
<dbReference type="eggNOG" id="KOG4177">
    <property type="taxonomic scope" value="Eukaryota"/>
</dbReference>
<dbReference type="InterPro" id="IPR036770">
    <property type="entry name" value="Ankyrin_rpt-contain_sf"/>
</dbReference>
<sequence length="2048" mass="229520">MIITEQSLHSSVRVLFFVLQKLLPNQIEAYEYDEIFGETSGKWDCAIGVFPRNLVDGSDINGNDIKGNDDVDGNGVDGNGVNGNRVNGNGVNGTSVGGNGSDGKGGRTTGEERNKVVASDAVAEEGAENDADQDGTVTLIFDALHAAHEVWVRSGGRVTNAMVEWPGGICSGPVWLSLLLERKRWSITDDLGEDVGRFVLAMHLVTQWRKTGLFEFLDPKRNAQVRCTELEGLRNIEELRAFNLSFEEVALFSCLASSRLFHEWAINSNKCHVLMKRWFDALFRIIWDTDSRWEDEYFGLELKSINNERERKKERKRLLRDVRTKDIRPSRQTRASPETGQGDEKVRDVLKDRAFQTWLDVPALPRLPPAAFERFFSALNACNFWRYRPVQITRMDGFQELRKISLRTATSNAVVPSAMPPSAVEEVGSVVSQARHLKGLVPENLYDLRFSCRDFSKQYARLKLKAILETDDMSIFSNPFTATLYWSLCERHFALSWSLLKIMKTLDSERTWRSVASEYLLPIAKYTMPESVPLDMTVEEFFQMYRWSRTHALEKPWSESTQDLGVYRNPKISNNYSKLIHLAASCCRVTNKHRNQAGLADFGSYGHDYEGLWEPAAKYAAAEKPAAVEVTAKEVAGNLAGRELMSTVRSLISCEVGRYDRDGSESCSAHICEASRLIAALCQDWGVDVYALDFEGMTPLFYCVVSGCLKCCAYLQELGLPLDSRDILGRSLIYCASCVGQAGGLKWLIEESIKGNMELTGERNESTKEKETELVAGTALLAEDKSAMDRTPLCKATWGDYPEVVSILLEYGCSPCTQDSKLRTPLHTALWGPAGGRSGVKIVGNVDACESIRCARLLLEHHEGDRAMNTFDIDGNAPIHIVASTNAVQGLLLLIEYGCDLNLRSKTQLEWNAVMCAAYRGHHQVVKLLIEKGADLEATDAFGRTALEYAIRGGSAHCLALLLDHMDLAPSLVNFLIHTAAINSQCSCLVLLLKKHADLLAAHKCQHAAEIAPADRYLLLPINEVPDKEGGKDNSAETRSMQAHYVTPIHSVLLGQKALPISLLYFRSSPFPPFPSSDDQTPEQPEPPSRVIGSIGYLTRVSVEAYSSANCDEVKGDNCDEANCGSTEGMIRMTGTKTAVLQLKKERFVDNQFPRLNLSAAMISCVSLLQWYVRPLYENISEHCIVDWRSLIEFVVSAVCSNIVWTARHTKSLLNGLHHDTKSNLTILDRLKTFQDFTVLTELSQTSREDEVNRACPFCRGNVGKQVLRLKGHDDFAQLYLHVTSWNSHVPHSAGEEHEVLSGEMESPDTDVGLESHRIEIESLPDESTTGRPISNDLLYPKRRLVDEEAATIDRSYTEIVMESGMDYGVNSWMLLRIICDSPLFSFEISKVKKNLYVSTKLVDLFLYQTLQFVYHLDATGRKSILQTMLQGLERMNKAEALAFKVLPNTASEGYPLVYRLLDQKAKLLSEAKVSSPSASSSASPLARSVGRYSDSTRVCARFPSFPSMLPFVEEGKPLEIHNYQTFNIFTRLDDKRDVEVATRLFLNAVDKGDIELVRLMKSYIVDRENEGKEDQQQWQELIKTGAVIASSKDFVDIASILDSTTKVYLPNVYWRHKLETDGLRPAAGSVSGSTTLSVTNASGSSYPTDRAPLLLDDPGKATLGSATVDLTMYDRCEELNWSVLSQRLLEMDANCNTFYQDILADKTRYIQQLVEEWEVRNDIEELNKLTPWSKIQLVDTTEAFELAVDVLTPKAPAFGAPPSRLNYIGVDLEFHDDFTSSIQMCNDEGCYVFDVLKLHGQMQASERFKSLFEDGRIVKVLFASSNDLLRLLCDFDIIVANLWDTHRVARFSAQQAKKALQSSTERCAPNQDAPDQETCAPDDETAGQDLQTCVLEKQTCVQGQDACIPVQTPPLSSHALEYVQRYEERVRCLVEADVGAAGLSKLVQWFEPGVAISKIYQRRDWRIRPLPAVMVSYAGKDAFAARLVFRRQLLDILLFNERHSHKLWELGVNMMMRALEVVRSRCMPRRLNYVLICQWPTEEVDAG</sequence>
<organism evidence="6 7">
    <name type="scientific">Gregarina niphandrodes</name>
    <name type="common">Septate eugregarine</name>
    <dbReference type="NCBI Taxonomy" id="110365"/>
    <lineage>
        <taxon>Eukaryota</taxon>
        <taxon>Sar</taxon>
        <taxon>Alveolata</taxon>
        <taxon>Apicomplexa</taxon>
        <taxon>Conoidasida</taxon>
        <taxon>Gregarinasina</taxon>
        <taxon>Eugregarinorida</taxon>
        <taxon>Gregarinidae</taxon>
        <taxon>Gregarina</taxon>
    </lineage>
</organism>
<gene>
    <name evidence="6" type="ORF">GNI_010660</name>
</gene>
<keyword evidence="7" id="KW-1185">Reference proteome</keyword>
<dbReference type="Gene3D" id="3.30.420.10">
    <property type="entry name" value="Ribonuclease H-like superfamily/Ribonuclease H"/>
    <property type="match status" value="1"/>
</dbReference>
<evidence type="ECO:0000259" key="5">
    <source>
        <dbReference type="Pfam" id="PF01612"/>
    </source>
</evidence>
<dbReference type="OrthoDB" id="10264606at2759"/>
<feature type="compositionally biased region" description="Low complexity" evidence="4">
    <location>
        <begin position="82"/>
        <end position="94"/>
    </location>
</feature>
<evidence type="ECO:0000313" key="6">
    <source>
        <dbReference type="EMBL" id="EZG86204.1"/>
    </source>
</evidence>
<evidence type="ECO:0000256" key="3">
    <source>
        <dbReference type="PROSITE-ProRule" id="PRU00023"/>
    </source>
</evidence>
<dbReference type="Pfam" id="PF01612">
    <property type="entry name" value="DNA_pol_A_exo1"/>
    <property type="match status" value="1"/>
</dbReference>
<proteinExistence type="predicted"/>
<evidence type="ECO:0000256" key="2">
    <source>
        <dbReference type="ARBA" id="ARBA00023043"/>
    </source>
</evidence>
<dbReference type="InterPro" id="IPR002562">
    <property type="entry name" value="3'-5'_exonuclease_dom"/>
</dbReference>
<feature type="repeat" description="ANK" evidence="3">
    <location>
        <begin position="874"/>
        <end position="906"/>
    </location>
</feature>
<dbReference type="InterPro" id="IPR002110">
    <property type="entry name" value="Ankyrin_rpt"/>
</dbReference>
<dbReference type="GeneID" id="22910635"/>
<reference evidence="6" key="1">
    <citation type="submission" date="2013-12" db="EMBL/GenBank/DDBJ databases">
        <authorList>
            <person name="Omoto C.K."/>
            <person name="Sibley D."/>
            <person name="Venepally P."/>
            <person name="Hadjithomas M."/>
            <person name="Karamycheva S."/>
            <person name="Brunk B."/>
            <person name="Roos D."/>
            <person name="Caler E."/>
            <person name="Lorenzi H."/>
        </authorList>
    </citation>
    <scope>NUCLEOTIDE SEQUENCE</scope>
</reference>
<protein>
    <submittedName>
        <fullName evidence="6">Ankyrin repeat protein</fullName>
    </submittedName>
</protein>
<dbReference type="GO" id="GO:0008408">
    <property type="term" value="F:3'-5' exonuclease activity"/>
    <property type="evidence" value="ECO:0007669"/>
    <property type="project" value="InterPro"/>
</dbReference>
<dbReference type="Pfam" id="PF12796">
    <property type="entry name" value="Ank_2"/>
    <property type="match status" value="1"/>
</dbReference>
<dbReference type="Gene3D" id="1.25.40.20">
    <property type="entry name" value="Ankyrin repeat-containing domain"/>
    <property type="match status" value="1"/>
</dbReference>
<feature type="region of interest" description="Disordered" evidence="4">
    <location>
        <begin position="82"/>
        <end position="114"/>
    </location>
</feature>
<dbReference type="VEuPathDB" id="CryptoDB:GNI_010660"/>
<evidence type="ECO:0000256" key="1">
    <source>
        <dbReference type="ARBA" id="ARBA00022737"/>
    </source>
</evidence>
<dbReference type="PANTHER" id="PTHR24198">
    <property type="entry name" value="ANKYRIN REPEAT AND PROTEIN KINASE DOMAIN-CONTAINING PROTEIN"/>
    <property type="match status" value="1"/>
</dbReference>
<evidence type="ECO:0000256" key="4">
    <source>
        <dbReference type="SAM" id="MobiDB-lite"/>
    </source>
</evidence>
<dbReference type="Proteomes" id="UP000019763">
    <property type="component" value="Unassembled WGS sequence"/>
</dbReference>
<dbReference type="PROSITE" id="PS50088">
    <property type="entry name" value="ANK_REPEAT"/>
    <property type="match status" value="2"/>
</dbReference>
<dbReference type="InterPro" id="IPR012337">
    <property type="entry name" value="RNaseH-like_sf"/>
</dbReference>
<keyword evidence="1" id="KW-0677">Repeat</keyword>
<name>A0A023BCT4_GRENI</name>
<keyword evidence="2 3" id="KW-0040">ANK repeat</keyword>
<feature type="repeat" description="ANK" evidence="3">
    <location>
        <begin position="909"/>
        <end position="941"/>
    </location>
</feature>